<dbReference type="PANTHER" id="PTHR31885">
    <property type="entry name" value="GH04784P"/>
    <property type="match status" value="1"/>
</dbReference>
<feature type="chain" id="PRO_5040947094" description="Lysoplasmalogenase" evidence="7">
    <location>
        <begin position="23"/>
        <end position="219"/>
    </location>
</feature>
<evidence type="ECO:0000313" key="9">
    <source>
        <dbReference type="Proteomes" id="UP001165079"/>
    </source>
</evidence>
<feature type="transmembrane region" description="Helical" evidence="6">
    <location>
        <begin position="163"/>
        <end position="181"/>
    </location>
</feature>
<protein>
    <recommendedName>
        <fullName evidence="10">Lysoplasmalogenase</fullName>
    </recommendedName>
</protein>
<dbReference type="Proteomes" id="UP001165079">
    <property type="component" value="Unassembled WGS sequence"/>
</dbReference>
<dbReference type="Pfam" id="PF07947">
    <property type="entry name" value="YhhN"/>
    <property type="match status" value="1"/>
</dbReference>
<reference evidence="8" key="1">
    <citation type="submission" date="2023-03" db="EMBL/GenBank/DDBJ databases">
        <title>Actinorhabdospora filicis NBRC 111898.</title>
        <authorList>
            <person name="Ichikawa N."/>
            <person name="Sato H."/>
            <person name="Tonouchi N."/>
        </authorList>
    </citation>
    <scope>NUCLEOTIDE SEQUENCE</scope>
    <source>
        <strain evidence="8">NBRC 111898</strain>
    </source>
</reference>
<keyword evidence="5 6" id="KW-0472">Membrane</keyword>
<comment type="caution">
    <text evidence="8">The sequence shown here is derived from an EMBL/GenBank/DDBJ whole genome shotgun (WGS) entry which is preliminary data.</text>
</comment>
<gene>
    <name evidence="8" type="ORF">Afil01_02870</name>
</gene>
<name>A0A9W6SGA7_9ACTN</name>
<dbReference type="AlphaFoldDB" id="A0A9W6SGA7"/>
<feature type="transmembrane region" description="Helical" evidence="6">
    <location>
        <begin position="187"/>
        <end position="206"/>
    </location>
</feature>
<evidence type="ECO:0000256" key="5">
    <source>
        <dbReference type="ARBA" id="ARBA00023136"/>
    </source>
</evidence>
<evidence type="ECO:0000313" key="8">
    <source>
        <dbReference type="EMBL" id="GLZ75480.1"/>
    </source>
</evidence>
<comment type="subcellular location">
    <subcellularLocation>
        <location evidence="1">Membrane</location>
        <topology evidence="1">Multi-pass membrane protein</topology>
    </subcellularLocation>
</comment>
<evidence type="ECO:0000256" key="2">
    <source>
        <dbReference type="ARBA" id="ARBA00007375"/>
    </source>
</evidence>
<dbReference type="GO" id="GO:0016020">
    <property type="term" value="C:membrane"/>
    <property type="evidence" value="ECO:0007669"/>
    <property type="project" value="UniProtKB-SubCell"/>
</dbReference>
<evidence type="ECO:0008006" key="10">
    <source>
        <dbReference type="Google" id="ProtNLM"/>
    </source>
</evidence>
<dbReference type="GO" id="GO:0016787">
    <property type="term" value="F:hydrolase activity"/>
    <property type="evidence" value="ECO:0007669"/>
    <property type="project" value="TreeGrafter"/>
</dbReference>
<feature type="transmembrane region" description="Helical" evidence="6">
    <location>
        <begin position="107"/>
        <end position="126"/>
    </location>
</feature>
<organism evidence="8 9">
    <name type="scientific">Actinorhabdospora filicis</name>
    <dbReference type="NCBI Taxonomy" id="1785913"/>
    <lineage>
        <taxon>Bacteria</taxon>
        <taxon>Bacillati</taxon>
        <taxon>Actinomycetota</taxon>
        <taxon>Actinomycetes</taxon>
        <taxon>Micromonosporales</taxon>
        <taxon>Micromonosporaceae</taxon>
        <taxon>Actinorhabdospora</taxon>
    </lineage>
</organism>
<feature type="signal peptide" evidence="7">
    <location>
        <begin position="1"/>
        <end position="22"/>
    </location>
</feature>
<evidence type="ECO:0000256" key="6">
    <source>
        <dbReference type="SAM" id="Phobius"/>
    </source>
</evidence>
<feature type="transmembrane region" description="Helical" evidence="6">
    <location>
        <begin position="138"/>
        <end position="156"/>
    </location>
</feature>
<comment type="similarity">
    <text evidence="2">Belongs to the TMEM86 family.</text>
</comment>
<sequence>MKRALPLALLAALALVHLAALGAGWDTAATATKPLLMPLLAWFTAIAARPPLRTPLIAAVLFGWAGDVLLQLPAEAAFLGGMGAFALGHLRYEVTAIRHGSWRTRKVAIAACAYAVVWAAVLVALWPGLPGPLRAPVAVYSLLLTATAVLTVGVNVRAAAGGALFLISDTLIATGIAHTWRPPAVDVWIMATYVAAQYLLVTGFLAHTPSHKKEPLAVA</sequence>
<keyword evidence="3 6" id="KW-0812">Transmembrane</keyword>
<keyword evidence="9" id="KW-1185">Reference proteome</keyword>
<evidence type="ECO:0000256" key="1">
    <source>
        <dbReference type="ARBA" id="ARBA00004141"/>
    </source>
</evidence>
<keyword evidence="7" id="KW-0732">Signal</keyword>
<dbReference type="InterPro" id="IPR012506">
    <property type="entry name" value="TMEM86B-like"/>
</dbReference>
<dbReference type="EMBL" id="BSTX01000001">
    <property type="protein sequence ID" value="GLZ75480.1"/>
    <property type="molecule type" value="Genomic_DNA"/>
</dbReference>
<evidence type="ECO:0000256" key="3">
    <source>
        <dbReference type="ARBA" id="ARBA00022692"/>
    </source>
</evidence>
<feature type="transmembrane region" description="Helical" evidence="6">
    <location>
        <begin position="68"/>
        <end position="87"/>
    </location>
</feature>
<accession>A0A9W6SGA7</accession>
<keyword evidence="4 6" id="KW-1133">Transmembrane helix</keyword>
<evidence type="ECO:0000256" key="4">
    <source>
        <dbReference type="ARBA" id="ARBA00022989"/>
    </source>
</evidence>
<proteinExistence type="inferred from homology"/>
<dbReference type="PANTHER" id="PTHR31885:SF6">
    <property type="entry name" value="GH04784P"/>
    <property type="match status" value="1"/>
</dbReference>
<evidence type="ECO:0000256" key="7">
    <source>
        <dbReference type="SAM" id="SignalP"/>
    </source>
</evidence>
<dbReference type="RefSeq" id="WP_285660716.1">
    <property type="nucleotide sequence ID" value="NZ_BSTX01000001.1"/>
</dbReference>